<keyword evidence="3" id="KW-1185">Reference proteome</keyword>
<gene>
    <name evidence="2" type="ORF">B1H18_30620</name>
</gene>
<comment type="caution">
    <text evidence="2">The sequence shown here is derived from an EMBL/GenBank/DDBJ whole genome shotgun (WGS) entry which is preliminary data.</text>
</comment>
<sequence>MTAAAGLARAILRQAITRSLDRVDIPTAGALRVMGGASVSCRARCSRTPGGAKAARGDADAGATTSG</sequence>
<dbReference type="Proteomes" id="UP000190539">
    <property type="component" value="Unassembled WGS sequence"/>
</dbReference>
<name>A0A1V4A0V5_9ACTN</name>
<accession>A0A1V4A0V5</accession>
<protein>
    <submittedName>
        <fullName evidence="2">Uncharacterized protein</fullName>
    </submittedName>
</protein>
<dbReference type="STRING" id="83656.B1H18_30620"/>
<proteinExistence type="predicted"/>
<evidence type="ECO:0000313" key="2">
    <source>
        <dbReference type="EMBL" id="OON72155.1"/>
    </source>
</evidence>
<feature type="region of interest" description="Disordered" evidence="1">
    <location>
        <begin position="47"/>
        <end position="67"/>
    </location>
</feature>
<dbReference type="EMBL" id="MVFC01000041">
    <property type="protein sequence ID" value="OON72155.1"/>
    <property type="molecule type" value="Genomic_DNA"/>
</dbReference>
<evidence type="ECO:0000313" key="3">
    <source>
        <dbReference type="Proteomes" id="UP000190539"/>
    </source>
</evidence>
<reference evidence="2 3" key="1">
    <citation type="submission" date="2017-02" db="EMBL/GenBank/DDBJ databases">
        <title>Draft Genome Sequence of Streptomyces tsukubaensis F601, a Producer of the immunosuppressant tacrolimus FK506.</title>
        <authorList>
            <person name="Zong G."/>
            <person name="Zhong C."/>
            <person name="Fu J."/>
            <person name="Qin R."/>
            <person name="Cao G."/>
        </authorList>
    </citation>
    <scope>NUCLEOTIDE SEQUENCE [LARGE SCALE GENOMIC DNA]</scope>
    <source>
        <strain evidence="2 3">F601</strain>
    </source>
</reference>
<feature type="compositionally biased region" description="Low complexity" evidence="1">
    <location>
        <begin position="50"/>
        <end position="67"/>
    </location>
</feature>
<organism evidence="2 3">
    <name type="scientific">Streptomyces tsukubensis</name>
    <dbReference type="NCBI Taxonomy" id="83656"/>
    <lineage>
        <taxon>Bacteria</taxon>
        <taxon>Bacillati</taxon>
        <taxon>Actinomycetota</taxon>
        <taxon>Actinomycetes</taxon>
        <taxon>Kitasatosporales</taxon>
        <taxon>Streptomycetaceae</taxon>
        <taxon>Streptomyces</taxon>
    </lineage>
</organism>
<evidence type="ECO:0000256" key="1">
    <source>
        <dbReference type="SAM" id="MobiDB-lite"/>
    </source>
</evidence>
<dbReference type="AlphaFoldDB" id="A0A1V4A0V5"/>